<accession>A0A8D8YMY5</accession>
<dbReference type="AlphaFoldDB" id="A0A8D8YMY5"/>
<evidence type="ECO:0000313" key="2">
    <source>
        <dbReference type="EMBL" id="CAG6731544.1"/>
    </source>
</evidence>
<keyword evidence="1" id="KW-0812">Transmembrane</keyword>
<organism evidence="2">
    <name type="scientific">Cacopsylla melanoneura</name>
    <dbReference type="NCBI Taxonomy" id="428564"/>
    <lineage>
        <taxon>Eukaryota</taxon>
        <taxon>Metazoa</taxon>
        <taxon>Ecdysozoa</taxon>
        <taxon>Arthropoda</taxon>
        <taxon>Hexapoda</taxon>
        <taxon>Insecta</taxon>
        <taxon>Pterygota</taxon>
        <taxon>Neoptera</taxon>
        <taxon>Paraneoptera</taxon>
        <taxon>Hemiptera</taxon>
        <taxon>Sternorrhyncha</taxon>
        <taxon>Psylloidea</taxon>
        <taxon>Psyllidae</taxon>
        <taxon>Psyllinae</taxon>
        <taxon>Cacopsylla</taxon>
    </lineage>
</organism>
<keyword evidence="1" id="KW-0472">Membrane</keyword>
<keyword evidence="1" id="KW-1133">Transmembrane helix</keyword>
<evidence type="ECO:0000256" key="1">
    <source>
        <dbReference type="SAM" id="Phobius"/>
    </source>
</evidence>
<name>A0A8D8YMY5_9HEMI</name>
<dbReference type="EMBL" id="HBUF01384290">
    <property type="protein sequence ID" value="CAG6731544.1"/>
    <property type="molecule type" value="Transcribed_RNA"/>
</dbReference>
<sequence length="669" mass="77459">MRLGQGVSEHGLSEPSSNPRLTEYLSSKYSTNRSSSDSLPIYNISFFHFSYLSAMDIKCPTFNLVSSNSIYSKQGYLEDKGKSSTLFQSYCLRRRHYLDVLGSLANQSLGYLNVIGPNLPPLCIRSHRVTIMFVILNCCSFNRLFLFTNCYASFHLFTCLSCQSFNVGFSNYSSSDKNIIICKTLESRRSFGFKYAHKTKLCRLDWICLSIVLVCVEERCLHLMHVWRKLDRLKFTDLLALVGLKFIHRFLPLDSSTFHKSSDNLSTLFLILCQILFTCDTSSSSFCDITQLVFCVVAQLVYCVVTQLVFFVVAQLVFCVITQLVFCDTLVTQVIEHFKPLFQSKPILCPSCDIHAGRKLIFFQPNSQFLGPFSIFLHRTCPQFCSGSFRSLVLLFHSSCFEFNINSVTFSIANNILVCDDRLDLLPVSRGCEFDPSRYRVLSENNNFSHKALPSYSDISCHYLVMNLQLLELKSEDLRVDFRVIIGKEEEKRYCLCLCTVTYEQGTRTLQSRKYVSRHIFLRSVAKTYSTRRYYLVKLFILLLLFETPFILLVYLHINQTYVSCHLKLILSEYLLIKSSYVLYSSLLTHHVLYTFLRSYCVLFTFLRTDCGLFTFLCTYCVLRTFLRMYYVLCTFLRTYSHLFNSSVLSVRCVMRVVLVFRLRISVSS</sequence>
<feature type="transmembrane region" description="Helical" evidence="1">
    <location>
        <begin position="535"/>
        <end position="558"/>
    </location>
</feature>
<protein>
    <submittedName>
        <fullName evidence="2">Uncharacterized protein</fullName>
    </submittedName>
</protein>
<proteinExistence type="predicted"/>
<reference evidence="2" key="1">
    <citation type="submission" date="2021-05" db="EMBL/GenBank/DDBJ databases">
        <authorList>
            <person name="Alioto T."/>
            <person name="Alioto T."/>
            <person name="Gomez Garrido J."/>
        </authorList>
    </citation>
    <scope>NUCLEOTIDE SEQUENCE</scope>
</reference>